<feature type="signal peptide" evidence="1">
    <location>
        <begin position="1"/>
        <end position="19"/>
    </location>
</feature>
<dbReference type="EMBL" id="JBFXLU010000032">
    <property type="protein sequence ID" value="KAL2851100.1"/>
    <property type="molecule type" value="Genomic_DNA"/>
</dbReference>
<reference evidence="2 3" key="1">
    <citation type="submission" date="2024-07" db="EMBL/GenBank/DDBJ databases">
        <title>Section-level genome sequencing and comparative genomics of Aspergillus sections Usti and Cavernicolus.</title>
        <authorList>
            <consortium name="Lawrence Berkeley National Laboratory"/>
            <person name="Nybo J.L."/>
            <person name="Vesth T.C."/>
            <person name="Theobald S."/>
            <person name="Frisvad J.C."/>
            <person name="Larsen T.O."/>
            <person name="Kjaerboelling I."/>
            <person name="Rothschild-Mancinelli K."/>
            <person name="Lyhne E.K."/>
            <person name="Kogle M.E."/>
            <person name="Barry K."/>
            <person name="Clum A."/>
            <person name="Na H."/>
            <person name="Ledsgaard L."/>
            <person name="Lin J."/>
            <person name="Lipzen A."/>
            <person name="Kuo A."/>
            <person name="Riley R."/>
            <person name="Mondo S."/>
            <person name="Labutti K."/>
            <person name="Haridas S."/>
            <person name="Pangalinan J."/>
            <person name="Salamov A.A."/>
            <person name="Simmons B.A."/>
            <person name="Magnuson J.K."/>
            <person name="Chen J."/>
            <person name="Drula E."/>
            <person name="Henrissat B."/>
            <person name="Wiebenga A."/>
            <person name="Lubbers R.J."/>
            <person name="Gomes A.C."/>
            <person name="Makela M.R."/>
            <person name="Stajich J."/>
            <person name="Grigoriev I.V."/>
            <person name="Mortensen U.H."/>
            <person name="De Vries R.P."/>
            <person name="Baker S.E."/>
            <person name="Andersen M.R."/>
        </authorList>
    </citation>
    <scope>NUCLEOTIDE SEQUENCE [LARGE SCALE GENOMIC DNA]</scope>
    <source>
        <strain evidence="2 3">CBS 123904</strain>
    </source>
</reference>
<dbReference type="Proteomes" id="UP001610446">
    <property type="component" value="Unassembled WGS sequence"/>
</dbReference>
<dbReference type="PANTHER" id="PTHR35605">
    <property type="entry name" value="ECP2 EFFECTOR PROTEIN DOMAIN-CONTAINING PROTEIN-RELATED"/>
    <property type="match status" value="1"/>
</dbReference>
<dbReference type="PANTHER" id="PTHR35605:SF1">
    <property type="entry name" value="ECP2 EFFECTOR PROTEIN DOMAIN-CONTAINING PROTEIN-RELATED"/>
    <property type="match status" value="1"/>
</dbReference>
<evidence type="ECO:0000313" key="3">
    <source>
        <dbReference type="Proteomes" id="UP001610446"/>
    </source>
</evidence>
<feature type="chain" id="PRO_5045795781" description="Secreted protein" evidence="1">
    <location>
        <begin position="20"/>
        <end position="214"/>
    </location>
</feature>
<keyword evidence="3" id="KW-1185">Reference proteome</keyword>
<protein>
    <recommendedName>
        <fullName evidence="4">Secreted protein</fullName>
    </recommendedName>
</protein>
<accession>A0ABR4KFP2</accession>
<organism evidence="2 3">
    <name type="scientific">Aspergillus pseudoustus</name>
    <dbReference type="NCBI Taxonomy" id="1810923"/>
    <lineage>
        <taxon>Eukaryota</taxon>
        <taxon>Fungi</taxon>
        <taxon>Dikarya</taxon>
        <taxon>Ascomycota</taxon>
        <taxon>Pezizomycotina</taxon>
        <taxon>Eurotiomycetes</taxon>
        <taxon>Eurotiomycetidae</taxon>
        <taxon>Eurotiales</taxon>
        <taxon>Aspergillaceae</taxon>
        <taxon>Aspergillus</taxon>
        <taxon>Aspergillus subgen. Nidulantes</taxon>
    </lineage>
</organism>
<sequence length="214" mass="23876">MKFSTVIALLPVWSALVHGAALSRRSSPIEGYTLWQPEWEIESSPGKTIKVRGTVQQVRDEVLKVNPNWEAEYIEPARVKREAQSSPSSPEIFAKRTDFQTDGRVACGRRWEQTSRDDIMRGIFYLRDLPGQPTNGPGPGACGRVSCSYGAAIWWCNDDDQPKTLESYGSIADGAMAIVGKCSYYKPGSYIHVSGQAFHNTNWNVIVREDDDNC</sequence>
<name>A0ABR4KFP2_9EURO</name>
<evidence type="ECO:0000256" key="1">
    <source>
        <dbReference type="SAM" id="SignalP"/>
    </source>
</evidence>
<evidence type="ECO:0008006" key="4">
    <source>
        <dbReference type="Google" id="ProtNLM"/>
    </source>
</evidence>
<evidence type="ECO:0000313" key="2">
    <source>
        <dbReference type="EMBL" id="KAL2851100.1"/>
    </source>
</evidence>
<gene>
    <name evidence="2" type="ORF">BJY01DRAFT_122306</name>
</gene>
<comment type="caution">
    <text evidence="2">The sequence shown here is derived from an EMBL/GenBank/DDBJ whole genome shotgun (WGS) entry which is preliminary data.</text>
</comment>
<proteinExistence type="predicted"/>
<keyword evidence="1" id="KW-0732">Signal</keyword>